<dbReference type="RefSeq" id="WP_157519787.1">
    <property type="nucleotide sequence ID" value="NZ_CP015079.1"/>
</dbReference>
<dbReference type="EMBL" id="CP015079">
    <property type="protein sequence ID" value="ANH36547.1"/>
    <property type="molecule type" value="Genomic_DNA"/>
</dbReference>
<evidence type="ECO:0000313" key="2">
    <source>
        <dbReference type="EMBL" id="ANH36547.1"/>
    </source>
</evidence>
<dbReference type="PATRIC" id="fig|1300347.3.peg.95"/>
<reference evidence="2 3" key="1">
    <citation type="submission" date="2016-03" db="EMBL/GenBank/DDBJ databases">
        <title>Complete genome sequence of a soil Actinobacterium, Nocardioides dokdonensis FR1436.</title>
        <authorList>
            <person name="Kwon S.-K."/>
            <person name="Kim K."/>
            <person name="Kim J.F."/>
        </authorList>
    </citation>
    <scope>NUCLEOTIDE SEQUENCE [LARGE SCALE GENOMIC DNA]</scope>
    <source>
        <strain evidence="2 3">FR1436</strain>
    </source>
</reference>
<evidence type="ECO:0000256" key="1">
    <source>
        <dbReference type="ARBA" id="ARBA00022833"/>
    </source>
</evidence>
<dbReference type="STRING" id="1300347.I601_0093"/>
<accession>A0A1A9GE42</accession>
<dbReference type="AlphaFoldDB" id="A0A1A9GE42"/>
<dbReference type="Pfam" id="PF02585">
    <property type="entry name" value="PIG-L"/>
    <property type="match status" value="1"/>
</dbReference>
<sequence>MLELSIGAGPLTVVCLGAHPDDIEIGCGGTLLRLAQRGDVDVSALVLTGTAHRLEESRSAMARLFPGSRVHGGGLEDGRLPGSWEALKQALEDFAADQPAHRLPDIVLAPRVDDAHQDHRLVGGLASTVWRDALVLHYEIPKWDGDMASPSHFVALDEATARGKFEVLDECFSSQRSRDWWDEEMFLGLMRLRGMECRSRYAEGFVASKVLLDPVLRSRS</sequence>
<dbReference type="KEGG" id="ndk:I601_0093"/>
<evidence type="ECO:0000313" key="3">
    <source>
        <dbReference type="Proteomes" id="UP000077868"/>
    </source>
</evidence>
<dbReference type="SUPFAM" id="SSF102588">
    <property type="entry name" value="LmbE-like"/>
    <property type="match status" value="1"/>
</dbReference>
<dbReference type="InterPro" id="IPR003737">
    <property type="entry name" value="GlcNAc_PI_deacetylase-related"/>
</dbReference>
<name>A0A1A9GE42_9ACTN</name>
<organism evidence="2 3">
    <name type="scientific">Nocardioides dokdonensis FR1436</name>
    <dbReference type="NCBI Taxonomy" id="1300347"/>
    <lineage>
        <taxon>Bacteria</taxon>
        <taxon>Bacillati</taxon>
        <taxon>Actinomycetota</taxon>
        <taxon>Actinomycetes</taxon>
        <taxon>Propionibacteriales</taxon>
        <taxon>Nocardioidaceae</taxon>
        <taxon>Nocardioides</taxon>
    </lineage>
</organism>
<keyword evidence="3" id="KW-1185">Reference proteome</keyword>
<proteinExistence type="predicted"/>
<gene>
    <name evidence="2" type="ORF">I601_0093</name>
</gene>
<keyword evidence="1" id="KW-0862">Zinc</keyword>
<dbReference type="OrthoDB" id="3514174at2"/>
<dbReference type="InterPro" id="IPR024078">
    <property type="entry name" value="LmbE-like_dom_sf"/>
</dbReference>
<dbReference type="GO" id="GO:0016137">
    <property type="term" value="P:glycoside metabolic process"/>
    <property type="evidence" value="ECO:0007669"/>
    <property type="project" value="UniProtKB-ARBA"/>
</dbReference>
<dbReference type="Proteomes" id="UP000077868">
    <property type="component" value="Chromosome"/>
</dbReference>
<protein>
    <submittedName>
        <fullName evidence="2">GlcNAc-PI de-N-acetylase</fullName>
    </submittedName>
</protein>
<dbReference type="Gene3D" id="3.40.50.10320">
    <property type="entry name" value="LmbE-like"/>
    <property type="match status" value="1"/>
</dbReference>